<comment type="catalytic activity">
    <reaction evidence="1">
        <text>ATP + protein L-histidine = ADP + protein N-phospho-L-histidine.</text>
        <dbReference type="EC" id="2.7.13.3"/>
    </reaction>
</comment>
<dbReference type="Gene3D" id="3.30.565.10">
    <property type="entry name" value="Histidine kinase-like ATPase, C-terminal domain"/>
    <property type="match status" value="1"/>
</dbReference>
<organism evidence="9 10">
    <name type="scientific">Fibrella forsythiae</name>
    <dbReference type="NCBI Taxonomy" id="2817061"/>
    <lineage>
        <taxon>Bacteria</taxon>
        <taxon>Pseudomonadati</taxon>
        <taxon>Bacteroidota</taxon>
        <taxon>Cytophagia</taxon>
        <taxon>Cytophagales</taxon>
        <taxon>Spirosomataceae</taxon>
        <taxon>Fibrella</taxon>
    </lineage>
</organism>
<evidence type="ECO:0000256" key="7">
    <source>
        <dbReference type="SAM" id="Phobius"/>
    </source>
</evidence>
<dbReference type="Pfam" id="PF05227">
    <property type="entry name" value="CHASE3"/>
    <property type="match status" value="1"/>
</dbReference>
<dbReference type="SMART" id="SM00387">
    <property type="entry name" value="HATPase_c"/>
    <property type="match status" value="1"/>
</dbReference>
<evidence type="ECO:0000259" key="8">
    <source>
        <dbReference type="PROSITE" id="PS50109"/>
    </source>
</evidence>
<evidence type="ECO:0000313" key="10">
    <source>
        <dbReference type="Proteomes" id="UP000664628"/>
    </source>
</evidence>
<keyword evidence="7" id="KW-0812">Transmembrane</keyword>
<dbReference type="CDD" id="cd19410">
    <property type="entry name" value="HK9-like_sensor"/>
    <property type="match status" value="1"/>
</dbReference>
<evidence type="ECO:0000256" key="1">
    <source>
        <dbReference type="ARBA" id="ARBA00000085"/>
    </source>
</evidence>
<dbReference type="Proteomes" id="UP000664628">
    <property type="component" value="Unassembled WGS sequence"/>
</dbReference>
<feature type="coiled-coil region" evidence="6">
    <location>
        <begin position="198"/>
        <end position="236"/>
    </location>
</feature>
<dbReference type="PRINTS" id="PR00344">
    <property type="entry name" value="BCTRLSENSOR"/>
</dbReference>
<evidence type="ECO:0000256" key="4">
    <source>
        <dbReference type="ARBA" id="ARBA00022679"/>
    </source>
</evidence>
<feature type="transmembrane region" description="Helical" evidence="7">
    <location>
        <begin position="177"/>
        <end position="198"/>
    </location>
</feature>
<feature type="domain" description="Histidine kinase" evidence="8">
    <location>
        <begin position="239"/>
        <end position="464"/>
    </location>
</feature>
<dbReference type="EC" id="2.7.13.3" evidence="2"/>
<keyword evidence="7" id="KW-1133">Transmembrane helix</keyword>
<dbReference type="CDD" id="cd14686">
    <property type="entry name" value="bZIP"/>
    <property type="match status" value="1"/>
</dbReference>
<evidence type="ECO:0000313" key="9">
    <source>
        <dbReference type="EMBL" id="MBO0948716.1"/>
    </source>
</evidence>
<keyword evidence="6" id="KW-0175">Coiled coil</keyword>
<dbReference type="InterPro" id="IPR004358">
    <property type="entry name" value="Sig_transdc_His_kin-like_C"/>
</dbReference>
<dbReference type="SUPFAM" id="SSF55874">
    <property type="entry name" value="ATPase domain of HSP90 chaperone/DNA topoisomerase II/histidine kinase"/>
    <property type="match status" value="1"/>
</dbReference>
<protein>
    <recommendedName>
        <fullName evidence="2">histidine kinase</fullName>
        <ecNumber evidence="2">2.7.13.3</ecNumber>
    </recommendedName>
</protein>
<evidence type="ECO:0000256" key="5">
    <source>
        <dbReference type="ARBA" id="ARBA00022777"/>
    </source>
</evidence>
<dbReference type="PROSITE" id="PS50109">
    <property type="entry name" value="HIS_KIN"/>
    <property type="match status" value="1"/>
</dbReference>
<sequence>MNRRIALSFILAILLISMGFALSFYSYTQSQAANERIAHTFRVINSLEDVFSMAKDIESGTRGYMVIRDSLFLEPRNAALVQLGPKLEQFRKLVADNPQQQQAVDTLTKLINAKIEISDRQVRLSPEADISIRLAYLLTGKVRMDAIRQHVAHMTAIEQSFMLQRGDEARQSFKNTLVIIFALSLLTFAVLLITYNLLDQELHRRAKNESRLRQYESELQAKIQQLEESNQELERFAFVASHDMQEPLRKIQTFGDLLNQQYPPQVDNNGRLYLNKMLTSADRMSKLIRDLLSFSRLKNQPDAFQRISIGDVLDRVLVDLELPIKATNAAITAPEMPVLDAVPSQIEQLFTNLISNALKYTQAGVPPIVSIRAERVSGSSYPGLQNNQPHYQLSITDNGIGFNEKYLDRIFDVFQRLHAKADYEGTGIGLAICKRVVAYHHGYITARSQEGSGTTFIIVLPENQTNTIIGDADPVSITTQ</sequence>
<dbReference type="InterPro" id="IPR036097">
    <property type="entry name" value="HisK_dim/P_sf"/>
</dbReference>
<dbReference type="EMBL" id="JAFMYW010000002">
    <property type="protein sequence ID" value="MBO0948716.1"/>
    <property type="molecule type" value="Genomic_DNA"/>
</dbReference>
<evidence type="ECO:0000256" key="2">
    <source>
        <dbReference type="ARBA" id="ARBA00012438"/>
    </source>
</evidence>
<evidence type="ECO:0000256" key="6">
    <source>
        <dbReference type="SAM" id="Coils"/>
    </source>
</evidence>
<name>A0ABS3JFE5_9BACT</name>
<dbReference type="Pfam" id="PF02518">
    <property type="entry name" value="HATPase_c"/>
    <property type="match status" value="1"/>
</dbReference>
<comment type="caution">
    <text evidence="9">The sequence shown here is derived from an EMBL/GenBank/DDBJ whole genome shotgun (WGS) entry which is preliminary data.</text>
</comment>
<dbReference type="InterPro" id="IPR003661">
    <property type="entry name" value="HisK_dim/P_dom"/>
</dbReference>
<dbReference type="InterPro" id="IPR003594">
    <property type="entry name" value="HATPase_dom"/>
</dbReference>
<keyword evidence="4" id="KW-0808">Transferase</keyword>
<keyword evidence="7" id="KW-0472">Membrane</keyword>
<keyword evidence="5" id="KW-0418">Kinase</keyword>
<dbReference type="SMART" id="SM00388">
    <property type="entry name" value="HisKA"/>
    <property type="match status" value="1"/>
</dbReference>
<reference evidence="9 10" key="1">
    <citation type="submission" date="2021-03" db="EMBL/GenBank/DDBJ databases">
        <title>Fibrella sp. HMF5405 genome sequencing and assembly.</title>
        <authorList>
            <person name="Kang H."/>
            <person name="Kim H."/>
            <person name="Bae S."/>
            <person name="Joh K."/>
        </authorList>
    </citation>
    <scope>NUCLEOTIDE SEQUENCE [LARGE SCALE GENOMIC DNA]</scope>
    <source>
        <strain evidence="9 10">HMF5405</strain>
    </source>
</reference>
<keyword evidence="10" id="KW-1185">Reference proteome</keyword>
<dbReference type="CDD" id="cd00082">
    <property type="entry name" value="HisKA"/>
    <property type="match status" value="1"/>
</dbReference>
<gene>
    <name evidence="9" type="ORF">J2I46_09005</name>
</gene>
<dbReference type="InterPro" id="IPR036890">
    <property type="entry name" value="HATPase_C_sf"/>
</dbReference>
<evidence type="ECO:0000256" key="3">
    <source>
        <dbReference type="ARBA" id="ARBA00022553"/>
    </source>
</evidence>
<dbReference type="SUPFAM" id="SSF47384">
    <property type="entry name" value="Homodimeric domain of signal transducing histidine kinase"/>
    <property type="match status" value="1"/>
</dbReference>
<keyword evidence="3" id="KW-0597">Phosphoprotein</keyword>
<accession>A0ABS3JFE5</accession>
<dbReference type="PANTHER" id="PTHR42878">
    <property type="entry name" value="TWO-COMPONENT HISTIDINE KINASE"/>
    <property type="match status" value="1"/>
</dbReference>
<dbReference type="InterPro" id="IPR050351">
    <property type="entry name" value="BphY/WalK/GraS-like"/>
</dbReference>
<dbReference type="InterPro" id="IPR007891">
    <property type="entry name" value="CHASE3"/>
</dbReference>
<dbReference type="Pfam" id="PF00512">
    <property type="entry name" value="HisKA"/>
    <property type="match status" value="1"/>
</dbReference>
<dbReference type="PANTHER" id="PTHR42878:SF15">
    <property type="entry name" value="BACTERIOPHYTOCHROME"/>
    <property type="match status" value="1"/>
</dbReference>
<dbReference type="InterPro" id="IPR005467">
    <property type="entry name" value="His_kinase_dom"/>
</dbReference>
<proteinExistence type="predicted"/>
<dbReference type="Gene3D" id="1.10.287.130">
    <property type="match status" value="1"/>
</dbReference>